<keyword evidence="4" id="KW-1185">Reference proteome</keyword>
<evidence type="ECO:0000256" key="1">
    <source>
        <dbReference type="ARBA" id="ARBA00023098"/>
    </source>
</evidence>
<proteinExistence type="predicted"/>
<dbReference type="InterPro" id="IPR002641">
    <property type="entry name" value="PNPLA_dom"/>
</dbReference>
<comment type="caution">
    <text evidence="3">The sequence shown here is derived from an EMBL/GenBank/DDBJ whole genome shotgun (WGS) entry which is preliminary data.</text>
</comment>
<keyword evidence="1" id="KW-0443">Lipid metabolism</keyword>
<protein>
    <submittedName>
        <fullName evidence="3">Putative acylesterase/phospholipase RssA</fullName>
    </submittedName>
</protein>
<dbReference type="Gene3D" id="3.40.1090.10">
    <property type="entry name" value="Cytosolic phospholipase A2 catalytic domain"/>
    <property type="match status" value="1"/>
</dbReference>
<dbReference type="Proteomes" id="UP000585272">
    <property type="component" value="Unassembled WGS sequence"/>
</dbReference>
<dbReference type="EMBL" id="JACHNU010000005">
    <property type="protein sequence ID" value="MBB4663927.1"/>
    <property type="molecule type" value="Genomic_DNA"/>
</dbReference>
<organism evidence="3 4">
    <name type="scientific">Conexibacter arvalis</name>
    <dbReference type="NCBI Taxonomy" id="912552"/>
    <lineage>
        <taxon>Bacteria</taxon>
        <taxon>Bacillati</taxon>
        <taxon>Actinomycetota</taxon>
        <taxon>Thermoleophilia</taxon>
        <taxon>Solirubrobacterales</taxon>
        <taxon>Conexibacteraceae</taxon>
        <taxon>Conexibacter</taxon>
    </lineage>
</organism>
<sequence length="286" mass="31578">MTMTKHLLNAQRVADLPDALQVILTSTDLSSGRAFRVSQDFVGGWEFGYTDAPPTLSMSLALAASTAVPFLFPPVHLRTAGLGLKDPPPELSLVDGGVYDNLGLEWFQGWNAGRPPSARPCDFVLAVDASGPLRMEPRHFGWARSLRRSQSAQYVQTRASRVRWFVDQLLAGQLDGLLVQIDKEPSRFRPPGSASAIADAADGALPVGFADALADLRTDLDRFLPEEAELLMYHGYWSAHVRLRHLRPSLAVAAPRWRAYADLSAEQAHRLLMELADGKRRSARRR</sequence>
<name>A0A840IFZ3_9ACTN</name>
<accession>A0A840IFZ3</accession>
<evidence type="ECO:0000313" key="3">
    <source>
        <dbReference type="EMBL" id="MBB4663927.1"/>
    </source>
</evidence>
<dbReference type="AlphaFoldDB" id="A0A840IFZ3"/>
<dbReference type="GO" id="GO:0006629">
    <property type="term" value="P:lipid metabolic process"/>
    <property type="evidence" value="ECO:0007669"/>
    <property type="project" value="UniProtKB-KW"/>
</dbReference>
<evidence type="ECO:0000259" key="2">
    <source>
        <dbReference type="Pfam" id="PF01734"/>
    </source>
</evidence>
<gene>
    <name evidence="3" type="ORF">BDZ31_003528</name>
</gene>
<dbReference type="SUPFAM" id="SSF52151">
    <property type="entry name" value="FabD/lysophospholipase-like"/>
    <property type="match status" value="1"/>
</dbReference>
<evidence type="ECO:0000313" key="4">
    <source>
        <dbReference type="Proteomes" id="UP000585272"/>
    </source>
</evidence>
<feature type="domain" description="PNPLA" evidence="2">
    <location>
        <begin position="29"/>
        <end position="104"/>
    </location>
</feature>
<dbReference type="InterPro" id="IPR016035">
    <property type="entry name" value="Acyl_Trfase/lysoPLipase"/>
</dbReference>
<reference evidence="3 4" key="1">
    <citation type="submission" date="2020-08" db="EMBL/GenBank/DDBJ databases">
        <title>Genomic Encyclopedia of Archaeal and Bacterial Type Strains, Phase II (KMG-II): from individual species to whole genera.</title>
        <authorList>
            <person name="Goeker M."/>
        </authorList>
    </citation>
    <scope>NUCLEOTIDE SEQUENCE [LARGE SCALE GENOMIC DNA]</scope>
    <source>
        <strain evidence="3 4">DSM 23288</strain>
    </source>
</reference>
<dbReference type="Pfam" id="PF01734">
    <property type="entry name" value="Patatin"/>
    <property type="match status" value="1"/>
</dbReference>